<dbReference type="KEGG" id="tdl:TDEL_0G04590"/>
<dbReference type="eggNOG" id="ENOG502SBH3">
    <property type="taxonomic scope" value="Eukaryota"/>
</dbReference>
<accession>G8ZY59</accession>
<name>G8ZY59_TORDE</name>
<dbReference type="Pfam" id="PF11093">
    <property type="entry name" value="Mitochondr_Som1"/>
    <property type="match status" value="1"/>
</dbReference>
<proteinExistence type="predicted"/>
<dbReference type="AlphaFoldDB" id="G8ZY59"/>
<gene>
    <name evidence="1" type="primary">TDEL0G04590</name>
    <name evidence="1" type="ORF">TDEL_0G04590</name>
</gene>
<dbReference type="GeneID" id="11505199"/>
<dbReference type="EMBL" id="HE616748">
    <property type="protein sequence ID" value="CCE93826.1"/>
    <property type="molecule type" value="Genomic_DNA"/>
</dbReference>
<dbReference type="HOGENOM" id="CLU_160156_0_0_1"/>
<evidence type="ECO:0000313" key="1">
    <source>
        <dbReference type="EMBL" id="CCE93826.1"/>
    </source>
</evidence>
<organism evidence="1 2">
    <name type="scientific">Torulaspora delbrueckii</name>
    <name type="common">Yeast</name>
    <name type="synonym">Candida colliculosa</name>
    <dbReference type="NCBI Taxonomy" id="4950"/>
    <lineage>
        <taxon>Eukaryota</taxon>
        <taxon>Fungi</taxon>
        <taxon>Dikarya</taxon>
        <taxon>Ascomycota</taxon>
        <taxon>Saccharomycotina</taxon>
        <taxon>Saccharomycetes</taxon>
        <taxon>Saccharomycetales</taxon>
        <taxon>Saccharomycetaceae</taxon>
        <taxon>Torulaspora</taxon>
    </lineage>
</organism>
<dbReference type="GO" id="GO:0042720">
    <property type="term" value="C:mitochondrial inner membrane peptidase complex"/>
    <property type="evidence" value="ECO:0007669"/>
    <property type="project" value="InterPro"/>
</dbReference>
<dbReference type="InParanoid" id="G8ZY59"/>
<keyword evidence="2" id="KW-1185">Reference proteome</keyword>
<dbReference type="RefSeq" id="XP_003683037.1">
    <property type="nucleotide sequence ID" value="XM_003682989.1"/>
</dbReference>
<dbReference type="STRING" id="1076872.G8ZY59"/>
<protein>
    <submittedName>
        <fullName evidence="1">Uncharacterized protein</fullName>
    </submittedName>
</protein>
<dbReference type="FunCoup" id="G8ZY59">
    <property type="interactions" value="36"/>
</dbReference>
<dbReference type="Proteomes" id="UP000005627">
    <property type="component" value="Chromosome 7"/>
</dbReference>
<dbReference type="OrthoDB" id="3983163at2759"/>
<reference evidence="1 2" key="1">
    <citation type="journal article" date="2011" name="Proc. Natl. Acad. Sci. U.S.A.">
        <title>Evolutionary erosion of yeast sex chromosomes by mating-type switching accidents.</title>
        <authorList>
            <person name="Gordon J.L."/>
            <person name="Armisen D."/>
            <person name="Proux-Wera E."/>
            <person name="Oheigeartaigh S.S."/>
            <person name="Byrne K.P."/>
            <person name="Wolfe K.H."/>
        </authorList>
    </citation>
    <scope>NUCLEOTIDE SEQUENCE [LARGE SCALE GENOMIC DNA]</scope>
    <source>
        <strain evidence="2">ATCC 10662 / CBS 1146 / NBRC 0425 / NCYC 2629 / NRRL Y-866</strain>
    </source>
</reference>
<dbReference type="InterPro" id="IPR024645">
    <property type="entry name" value="Mitochondr_Som1"/>
</dbReference>
<evidence type="ECO:0000313" key="2">
    <source>
        <dbReference type="Proteomes" id="UP000005627"/>
    </source>
</evidence>
<sequence>MAPPTPVLAREELPEIPQSKNCVLKSLTQFQCQLRPAGSGLYECVPFKRLFQECRDPSGRFKSRIEVTSPLTNH</sequence>